<reference evidence="2" key="1">
    <citation type="submission" date="2018-02" db="EMBL/GenBank/DDBJ databases">
        <authorList>
            <person name="Cohen D.B."/>
            <person name="Kent A.D."/>
        </authorList>
    </citation>
    <scope>NUCLEOTIDE SEQUENCE</scope>
</reference>
<accession>A0A2N9HEV5</accession>
<name>A0A2N9HEV5_FAGSY</name>
<gene>
    <name evidence="2" type="ORF">FSB_LOCUS38357</name>
</gene>
<dbReference type="EMBL" id="OIVN01003335">
    <property type="protein sequence ID" value="SPD10475.1"/>
    <property type="molecule type" value="Genomic_DNA"/>
</dbReference>
<proteinExistence type="predicted"/>
<feature type="compositionally biased region" description="Basic and acidic residues" evidence="1">
    <location>
        <begin position="145"/>
        <end position="160"/>
    </location>
</feature>
<feature type="region of interest" description="Disordered" evidence="1">
    <location>
        <begin position="124"/>
        <end position="161"/>
    </location>
</feature>
<dbReference type="AlphaFoldDB" id="A0A2N9HEV5"/>
<sequence length="467" mass="51403">MDVVTAEQSSWTEEKCTERIRNHDVVHNNYDAVHECPGGNSLVKDTPPQPSVNFGMDLDQTEAKVHALMNEPQKNEISRCYKRKNHSMKINDSDLDCHQGSSSMKTTTGRGLCIDSSVANCRMAGSGMPQSNSESKKRRKKQKEKHNALESNGKDYDRPEGTSLLNVTVPETDPSLELPVKSCSKLEVKNKHVSLDQKNLKTYRRRETVKTTSRRIGKSSASFENSSESIKDGMGDPLSHCSDKAPTAGLLEKKLDVALLREHATSAQVVDDMSMEEAYFNCTDGEPASRDCKETTEMKTIEKNSGEPSFVNDVSVPDVLKANLEQKNGGKHHKIQITGQDMSCVNEDFDEPASYGEETTANNISGCGPSCKHLKQVDVEIETEIKGSASSHIGVVKNDACLDVINKEGNLSQMSNSSKKKLLILDVNGLLVDIVPYVPNGYKADIILSKKAGETRHLSIDLEFGIQ</sequence>
<evidence type="ECO:0000256" key="1">
    <source>
        <dbReference type="SAM" id="MobiDB-lite"/>
    </source>
</evidence>
<organism evidence="2">
    <name type="scientific">Fagus sylvatica</name>
    <name type="common">Beechnut</name>
    <dbReference type="NCBI Taxonomy" id="28930"/>
    <lineage>
        <taxon>Eukaryota</taxon>
        <taxon>Viridiplantae</taxon>
        <taxon>Streptophyta</taxon>
        <taxon>Embryophyta</taxon>
        <taxon>Tracheophyta</taxon>
        <taxon>Spermatophyta</taxon>
        <taxon>Magnoliopsida</taxon>
        <taxon>eudicotyledons</taxon>
        <taxon>Gunneridae</taxon>
        <taxon>Pentapetalae</taxon>
        <taxon>rosids</taxon>
        <taxon>fabids</taxon>
        <taxon>Fagales</taxon>
        <taxon>Fagaceae</taxon>
        <taxon>Fagus</taxon>
    </lineage>
</organism>
<evidence type="ECO:0000313" key="2">
    <source>
        <dbReference type="EMBL" id="SPD10475.1"/>
    </source>
</evidence>
<feature type="compositionally biased region" description="Low complexity" evidence="1">
    <location>
        <begin position="219"/>
        <end position="228"/>
    </location>
</feature>
<protein>
    <recommendedName>
        <fullName evidence="3">FCP1 homology domain-containing protein</fullName>
    </recommendedName>
</protein>
<feature type="region of interest" description="Disordered" evidence="1">
    <location>
        <begin position="209"/>
        <end position="238"/>
    </location>
</feature>
<evidence type="ECO:0008006" key="3">
    <source>
        <dbReference type="Google" id="ProtNLM"/>
    </source>
</evidence>